<proteinExistence type="predicted"/>
<dbReference type="EMBL" id="GDQN01001692">
    <property type="protein sequence ID" value="JAT89362.1"/>
    <property type="molecule type" value="Transcribed_RNA"/>
</dbReference>
<dbReference type="OrthoDB" id="7486164at2759"/>
<evidence type="ECO:0000256" key="1">
    <source>
        <dbReference type="ARBA" id="ARBA00022801"/>
    </source>
</evidence>
<organism evidence="3">
    <name type="scientific">Pectinophora gossypiella</name>
    <name type="common">Cotton pink bollworm</name>
    <name type="synonym">Depressaria gossypiella</name>
    <dbReference type="NCBI Taxonomy" id="13191"/>
    <lineage>
        <taxon>Eukaryota</taxon>
        <taxon>Metazoa</taxon>
        <taxon>Ecdysozoa</taxon>
        <taxon>Arthropoda</taxon>
        <taxon>Hexapoda</taxon>
        <taxon>Insecta</taxon>
        <taxon>Pterygota</taxon>
        <taxon>Neoptera</taxon>
        <taxon>Endopterygota</taxon>
        <taxon>Lepidoptera</taxon>
        <taxon>Glossata</taxon>
        <taxon>Ditrysia</taxon>
        <taxon>Gelechioidea</taxon>
        <taxon>Gelechiidae</taxon>
        <taxon>Apatetrinae</taxon>
        <taxon>Pectinophora</taxon>
    </lineage>
</organism>
<sequence>TTCWFAPGSGSSRGQGPPQQFNQVQTTYFTSIEILSDLYKKKVLIDDYLVDAYIDTGSKVNIISYEAAQNVTSSMEPSNVIMRGFGGLHAQSLGKVAFKLFIDDLHINSCAEITTKSNLGSIDLIIGQPTINHPDISLVTTSKSVTLLKNNISDNFLTEMQLSSTDFISKVTLFLSDDVELSPGAQCEVDVYTDHELDTSHVIVTQPKIFSLGNVSYFIPQAVLTKTPYRLQVVNLGVHSINWSANKLIIRAEVFACRYVLSVNI</sequence>
<evidence type="ECO:0000313" key="3">
    <source>
        <dbReference type="EMBL" id="JAT89362.1"/>
    </source>
</evidence>
<keyword evidence="1" id="KW-0378">Hydrolase</keyword>
<dbReference type="SUPFAM" id="SSF50630">
    <property type="entry name" value="Acid proteases"/>
    <property type="match status" value="1"/>
</dbReference>
<evidence type="ECO:0000259" key="2">
    <source>
        <dbReference type="PROSITE" id="PS50175"/>
    </source>
</evidence>
<feature type="non-terminal residue" evidence="3">
    <location>
        <position position="265"/>
    </location>
</feature>
<dbReference type="Gene3D" id="2.40.70.10">
    <property type="entry name" value="Acid Proteases"/>
    <property type="match status" value="1"/>
</dbReference>
<feature type="non-terminal residue" evidence="3">
    <location>
        <position position="1"/>
    </location>
</feature>
<protein>
    <recommendedName>
        <fullName evidence="2">Peptidase A2 domain-containing protein</fullName>
    </recommendedName>
</protein>
<gene>
    <name evidence="3" type="ORF">g.956</name>
</gene>
<dbReference type="AlphaFoldDB" id="A0A1E1WQV4"/>
<dbReference type="GO" id="GO:0006508">
    <property type="term" value="P:proteolysis"/>
    <property type="evidence" value="ECO:0007669"/>
    <property type="project" value="InterPro"/>
</dbReference>
<dbReference type="PROSITE" id="PS50175">
    <property type="entry name" value="ASP_PROT_RETROV"/>
    <property type="match status" value="1"/>
</dbReference>
<feature type="domain" description="Peptidase A2" evidence="2">
    <location>
        <begin position="50"/>
        <end position="87"/>
    </location>
</feature>
<accession>A0A1E1WQV4</accession>
<dbReference type="InterPro" id="IPR001995">
    <property type="entry name" value="Peptidase_A2_cat"/>
</dbReference>
<dbReference type="GO" id="GO:0004190">
    <property type="term" value="F:aspartic-type endopeptidase activity"/>
    <property type="evidence" value="ECO:0007669"/>
    <property type="project" value="InterPro"/>
</dbReference>
<reference evidence="3" key="1">
    <citation type="submission" date="2015-09" db="EMBL/GenBank/DDBJ databases">
        <title>De novo assembly of Pectinophora gossypiella (Pink Bollworm) gut transcriptome.</title>
        <authorList>
            <person name="Tassone E.E."/>
        </authorList>
    </citation>
    <scope>NUCLEOTIDE SEQUENCE</scope>
</reference>
<name>A0A1E1WQV4_PECGO</name>
<dbReference type="InterPro" id="IPR021109">
    <property type="entry name" value="Peptidase_aspartic_dom_sf"/>
</dbReference>